<evidence type="ECO:0000256" key="3">
    <source>
        <dbReference type="ARBA" id="ARBA00022801"/>
    </source>
</evidence>
<dbReference type="Gene3D" id="3.90.190.10">
    <property type="entry name" value="Protein tyrosine phosphatase superfamily"/>
    <property type="match status" value="1"/>
</dbReference>
<dbReference type="PANTHER" id="PTHR10159:SF519">
    <property type="entry name" value="DUAL SPECIFICITY PROTEIN PHOSPHATASE MPK3"/>
    <property type="match status" value="1"/>
</dbReference>
<dbReference type="Proteomes" id="UP001177023">
    <property type="component" value="Unassembled WGS sequence"/>
</dbReference>
<evidence type="ECO:0000256" key="4">
    <source>
        <dbReference type="ARBA" id="ARBA00022912"/>
    </source>
</evidence>
<sequence>MERAGRHSIRQNSGPTPLDSPGSSTVRSRASSCSSKARPSTSGNQPKLITVEAMREPPTFQAMARRRLSQPHSQSLDSALVTRSEAYRILEFLHCGNVDMGSDLKYLCQHRIRYLLNLTGEERMKIRVQTTCPCESKAFHSPTEFSVNLDEEKVAEIICSHFPAINRFVAEARAKGAHVLMFSRDGRNACQAMALQYIMYYHKMSLECAMRYFYTVYPEGVQIEENFMGALKLWEKKLENNPVDKRDIRSAEVRRHDWANVAGANRPMSLDTLR</sequence>
<protein>
    <recommendedName>
        <fullName evidence="2">protein-tyrosine-phosphatase</fullName>
        <ecNumber evidence="2">3.1.3.48</ecNumber>
    </recommendedName>
</protein>
<evidence type="ECO:0000256" key="2">
    <source>
        <dbReference type="ARBA" id="ARBA00013064"/>
    </source>
</evidence>
<keyword evidence="3" id="KW-0378">Hydrolase</keyword>
<dbReference type="AlphaFoldDB" id="A0AA36CH81"/>
<feature type="non-terminal residue" evidence="7">
    <location>
        <position position="1"/>
    </location>
</feature>
<gene>
    <name evidence="7" type="ORF">MSPICULIGERA_LOCUS7458</name>
</gene>
<accession>A0AA36CH81</accession>
<evidence type="ECO:0000256" key="1">
    <source>
        <dbReference type="ARBA" id="ARBA00008601"/>
    </source>
</evidence>
<dbReference type="SMART" id="SM00195">
    <property type="entry name" value="DSPc"/>
    <property type="match status" value="1"/>
</dbReference>
<keyword evidence="4" id="KW-0904">Protein phosphatase</keyword>
<evidence type="ECO:0000313" key="7">
    <source>
        <dbReference type="EMBL" id="CAJ0568955.1"/>
    </source>
</evidence>
<dbReference type="InterPro" id="IPR000340">
    <property type="entry name" value="Dual-sp_phosphatase_cat-dom"/>
</dbReference>
<dbReference type="GO" id="GO:0005737">
    <property type="term" value="C:cytoplasm"/>
    <property type="evidence" value="ECO:0007669"/>
    <property type="project" value="TreeGrafter"/>
</dbReference>
<dbReference type="PANTHER" id="PTHR10159">
    <property type="entry name" value="DUAL SPECIFICITY PROTEIN PHOSPHATASE"/>
    <property type="match status" value="1"/>
</dbReference>
<feature type="compositionally biased region" description="Low complexity" evidence="5">
    <location>
        <begin position="20"/>
        <end position="42"/>
    </location>
</feature>
<keyword evidence="8" id="KW-1185">Reference proteome</keyword>
<dbReference type="GO" id="GO:0043409">
    <property type="term" value="P:negative regulation of MAPK cascade"/>
    <property type="evidence" value="ECO:0007669"/>
    <property type="project" value="TreeGrafter"/>
</dbReference>
<evidence type="ECO:0000259" key="6">
    <source>
        <dbReference type="SMART" id="SM00195"/>
    </source>
</evidence>
<dbReference type="CDD" id="cd14498">
    <property type="entry name" value="DSP"/>
    <property type="match status" value="1"/>
</dbReference>
<dbReference type="InterPro" id="IPR029021">
    <property type="entry name" value="Prot-tyrosine_phosphatase-like"/>
</dbReference>
<evidence type="ECO:0000313" key="8">
    <source>
        <dbReference type="Proteomes" id="UP001177023"/>
    </source>
</evidence>
<comment type="similarity">
    <text evidence="1">Belongs to the protein-tyrosine phosphatase family. Non-receptor class dual specificity subfamily.</text>
</comment>
<name>A0AA36CH81_9BILA</name>
<proteinExistence type="inferred from homology"/>
<dbReference type="SUPFAM" id="SSF52799">
    <property type="entry name" value="(Phosphotyrosine protein) phosphatases II"/>
    <property type="match status" value="1"/>
</dbReference>
<feature type="domain" description="Tyrosine-protein phosphatase" evidence="6">
    <location>
        <begin position="85"/>
        <end position="237"/>
    </location>
</feature>
<reference evidence="7" key="1">
    <citation type="submission" date="2023-06" db="EMBL/GenBank/DDBJ databases">
        <authorList>
            <person name="Delattre M."/>
        </authorList>
    </citation>
    <scope>NUCLEOTIDE SEQUENCE</scope>
    <source>
        <strain evidence="7">AF72</strain>
    </source>
</reference>
<dbReference type="GO" id="GO:0004725">
    <property type="term" value="F:protein tyrosine phosphatase activity"/>
    <property type="evidence" value="ECO:0007669"/>
    <property type="project" value="UniProtKB-EC"/>
</dbReference>
<organism evidence="7 8">
    <name type="scientific">Mesorhabditis spiculigera</name>
    <dbReference type="NCBI Taxonomy" id="96644"/>
    <lineage>
        <taxon>Eukaryota</taxon>
        <taxon>Metazoa</taxon>
        <taxon>Ecdysozoa</taxon>
        <taxon>Nematoda</taxon>
        <taxon>Chromadorea</taxon>
        <taxon>Rhabditida</taxon>
        <taxon>Rhabditina</taxon>
        <taxon>Rhabditomorpha</taxon>
        <taxon>Rhabditoidea</taxon>
        <taxon>Rhabditidae</taxon>
        <taxon>Mesorhabditinae</taxon>
        <taxon>Mesorhabditis</taxon>
    </lineage>
</organism>
<dbReference type="EC" id="3.1.3.48" evidence="2"/>
<dbReference type="Pfam" id="PF00782">
    <property type="entry name" value="DSPc"/>
    <property type="match status" value="1"/>
</dbReference>
<evidence type="ECO:0000256" key="5">
    <source>
        <dbReference type="SAM" id="MobiDB-lite"/>
    </source>
</evidence>
<feature type="region of interest" description="Disordered" evidence="5">
    <location>
        <begin position="1"/>
        <end position="48"/>
    </location>
</feature>
<comment type="caution">
    <text evidence="7">The sequence shown here is derived from an EMBL/GenBank/DDBJ whole genome shotgun (WGS) entry which is preliminary data.</text>
</comment>
<dbReference type="InterPro" id="IPR020422">
    <property type="entry name" value="TYR_PHOSPHATASE_DUAL_dom"/>
</dbReference>
<dbReference type="EMBL" id="CATQJA010001873">
    <property type="protein sequence ID" value="CAJ0568955.1"/>
    <property type="molecule type" value="Genomic_DNA"/>
</dbReference>